<dbReference type="InterPro" id="IPR011010">
    <property type="entry name" value="DNA_brk_join_enz"/>
</dbReference>
<comment type="similarity">
    <text evidence="1">Belongs to the 'phage' integrase family.</text>
</comment>
<dbReference type="RefSeq" id="WP_125179957.1">
    <property type="nucleotide sequence ID" value="NZ_QZMU01000001.1"/>
</dbReference>
<dbReference type="InterPro" id="IPR010998">
    <property type="entry name" value="Integrase_recombinase_N"/>
</dbReference>
<dbReference type="InterPro" id="IPR050808">
    <property type="entry name" value="Phage_Integrase"/>
</dbReference>
<dbReference type="CDD" id="cd00801">
    <property type="entry name" value="INT_P4_C"/>
    <property type="match status" value="1"/>
</dbReference>
<evidence type="ECO:0000259" key="7">
    <source>
        <dbReference type="PROSITE" id="PS51900"/>
    </source>
</evidence>
<dbReference type="PANTHER" id="PTHR30629">
    <property type="entry name" value="PROPHAGE INTEGRASE"/>
    <property type="match status" value="1"/>
</dbReference>
<keyword evidence="2" id="KW-0229">DNA integration</keyword>
<evidence type="ECO:0000313" key="9">
    <source>
        <dbReference type="Proteomes" id="UP000287798"/>
    </source>
</evidence>
<accession>A0A426QG83</accession>
<name>A0A426QG83_9GAMM</name>
<comment type="caution">
    <text evidence="8">The sequence shown here is derived from an EMBL/GenBank/DDBJ whole genome shotgun (WGS) entry which is preliminary data.</text>
</comment>
<dbReference type="InterPro" id="IPR013762">
    <property type="entry name" value="Integrase-like_cat_sf"/>
</dbReference>
<dbReference type="Proteomes" id="UP000287798">
    <property type="component" value="Unassembled WGS sequence"/>
</dbReference>
<keyword evidence="9" id="KW-1185">Reference proteome</keyword>
<dbReference type="OrthoDB" id="9795573at2"/>
<dbReference type="InterPro" id="IPR053876">
    <property type="entry name" value="Phage_int_M"/>
</dbReference>
<feature type="domain" description="Core-binding (CB)" evidence="7">
    <location>
        <begin position="98"/>
        <end position="179"/>
    </location>
</feature>
<dbReference type="Gene3D" id="1.10.443.10">
    <property type="entry name" value="Intergrase catalytic core"/>
    <property type="match status" value="1"/>
</dbReference>
<evidence type="ECO:0000256" key="2">
    <source>
        <dbReference type="ARBA" id="ARBA00022908"/>
    </source>
</evidence>
<dbReference type="InterPro" id="IPR002104">
    <property type="entry name" value="Integrase_catalytic"/>
</dbReference>
<dbReference type="InterPro" id="IPR025166">
    <property type="entry name" value="Integrase_DNA_bind_dom"/>
</dbReference>
<evidence type="ECO:0000256" key="1">
    <source>
        <dbReference type="ARBA" id="ARBA00008857"/>
    </source>
</evidence>
<dbReference type="InterPro" id="IPR038488">
    <property type="entry name" value="Integrase_DNA-bd_sf"/>
</dbReference>
<dbReference type="EMBL" id="QZMU01000001">
    <property type="protein sequence ID" value="RRQ20743.1"/>
    <property type="molecule type" value="Genomic_DNA"/>
</dbReference>
<evidence type="ECO:0000313" key="8">
    <source>
        <dbReference type="EMBL" id="RRQ20743.1"/>
    </source>
</evidence>
<keyword evidence="4" id="KW-0233">DNA recombination</keyword>
<evidence type="ECO:0000256" key="4">
    <source>
        <dbReference type="ARBA" id="ARBA00023172"/>
    </source>
</evidence>
<dbReference type="Pfam" id="PF22022">
    <property type="entry name" value="Phage_int_M"/>
    <property type="match status" value="1"/>
</dbReference>
<dbReference type="GO" id="GO:0006310">
    <property type="term" value="P:DNA recombination"/>
    <property type="evidence" value="ECO:0007669"/>
    <property type="project" value="UniProtKB-KW"/>
</dbReference>
<dbReference type="SUPFAM" id="SSF56349">
    <property type="entry name" value="DNA breaking-rejoining enzymes"/>
    <property type="match status" value="1"/>
</dbReference>
<dbReference type="PANTHER" id="PTHR30629:SF2">
    <property type="entry name" value="PROPHAGE INTEGRASE INTS-RELATED"/>
    <property type="match status" value="1"/>
</dbReference>
<gene>
    <name evidence="8" type="ORF">D6C00_01280</name>
</gene>
<dbReference type="PROSITE" id="PS51900">
    <property type="entry name" value="CB"/>
    <property type="match status" value="1"/>
</dbReference>
<dbReference type="Gene3D" id="3.30.160.390">
    <property type="entry name" value="Integrase, DNA-binding domain"/>
    <property type="match status" value="1"/>
</dbReference>
<evidence type="ECO:0000259" key="6">
    <source>
        <dbReference type="PROSITE" id="PS51898"/>
    </source>
</evidence>
<feature type="domain" description="Tyr recombinase" evidence="6">
    <location>
        <begin position="203"/>
        <end position="387"/>
    </location>
</feature>
<dbReference type="GO" id="GO:0015074">
    <property type="term" value="P:DNA integration"/>
    <property type="evidence" value="ECO:0007669"/>
    <property type="project" value="UniProtKB-KW"/>
</dbReference>
<evidence type="ECO:0000256" key="5">
    <source>
        <dbReference type="PROSITE-ProRule" id="PRU01248"/>
    </source>
</evidence>
<protein>
    <submittedName>
        <fullName evidence="8">DUF4102 domain-containing protein</fullName>
    </submittedName>
</protein>
<organism evidence="8 9">
    <name type="scientific">Thiohalobacter thiocyanaticus</name>
    <dbReference type="NCBI Taxonomy" id="585455"/>
    <lineage>
        <taxon>Bacteria</taxon>
        <taxon>Pseudomonadati</taxon>
        <taxon>Pseudomonadota</taxon>
        <taxon>Gammaproteobacteria</taxon>
        <taxon>Thiohalobacterales</taxon>
        <taxon>Thiohalobacteraceae</taxon>
        <taxon>Thiohalobacter</taxon>
    </lineage>
</organism>
<dbReference type="InterPro" id="IPR044068">
    <property type="entry name" value="CB"/>
</dbReference>
<dbReference type="Pfam" id="PF00589">
    <property type="entry name" value="Phage_integrase"/>
    <property type="match status" value="1"/>
</dbReference>
<sequence length="405" mass="45520">MPITDTAIRNAKPGDKARKLFDGGGLYLEVAPSGGKWWRLKYRYGGKEKRLSLGVYPDVSLKDARDRRDEARKLLANDIDPSENRKATKAAKVERASNSFEAVAREWYAKHSPNWSANHGDRIIRRLERDIFPWLGGKPIADITAPQLLEVIRRIEQRGALETAHRALGNCGQVFRYAVATGRAERDPSGDLRGALPPVKGTHFASVTEPKKVAEVLRALDGYEGTLPVRCALRLAPLVFVRPGELRHAEWADIDLDAAEWRYTVKKTNTPHIVPLSSQAVEILRELHPLTGNCRYVFPSARNPRGDKPMSDNAILAAMRRMGISKEEMSGHGFRAMARTILDEVLGFRPDFIEHQLAHAVRDPNGRAYNRTAHLPERRKMMQQWADYLDKLKAGAEVIPIHQSA</sequence>
<evidence type="ECO:0000256" key="3">
    <source>
        <dbReference type="ARBA" id="ARBA00023125"/>
    </source>
</evidence>
<dbReference type="AlphaFoldDB" id="A0A426QG83"/>
<dbReference type="Pfam" id="PF13356">
    <property type="entry name" value="Arm-DNA-bind_3"/>
    <property type="match status" value="1"/>
</dbReference>
<reference evidence="8 9" key="1">
    <citation type="journal article" date="2010" name="Int. J. Syst. Evol. Microbiol.">
        <title>Thiohalobacter thiocyanaticus gen. nov., sp. nov., a moderately halophilic, sulfur-oxidizing gammaproteobacterium from hypersaline lakes, that utilizes thiocyanate.</title>
        <authorList>
            <person name="Sorokin D.Y."/>
            <person name="Kovaleva O.L."/>
            <person name="Tourova T.P."/>
            <person name="Muyzer G."/>
        </authorList>
    </citation>
    <scope>NUCLEOTIDE SEQUENCE [LARGE SCALE GENOMIC DNA]</scope>
    <source>
        <strain evidence="8 9">Hrh1</strain>
    </source>
</reference>
<dbReference type="GO" id="GO:0003677">
    <property type="term" value="F:DNA binding"/>
    <property type="evidence" value="ECO:0007669"/>
    <property type="project" value="UniProtKB-UniRule"/>
</dbReference>
<dbReference type="PROSITE" id="PS51898">
    <property type="entry name" value="TYR_RECOMBINASE"/>
    <property type="match status" value="1"/>
</dbReference>
<keyword evidence="3 5" id="KW-0238">DNA-binding</keyword>
<dbReference type="Gene3D" id="1.10.150.130">
    <property type="match status" value="1"/>
</dbReference>
<proteinExistence type="inferred from homology"/>